<dbReference type="GO" id="GO:0007606">
    <property type="term" value="P:sensory perception of chemical stimulus"/>
    <property type="evidence" value="ECO:0007669"/>
    <property type="project" value="UniProtKB-UniRule"/>
</dbReference>
<evidence type="ECO:0000256" key="4">
    <source>
        <dbReference type="ARBA" id="ARBA00022989"/>
    </source>
</evidence>
<dbReference type="Proteomes" id="UP000230233">
    <property type="component" value="Chromosome V"/>
</dbReference>
<dbReference type="Gene3D" id="1.20.1070.10">
    <property type="entry name" value="Rhodopsin 7-helix transmembrane proteins"/>
    <property type="match status" value="1"/>
</dbReference>
<accession>A0A2G5TFJ6</accession>
<dbReference type="PANTHER" id="PTHR31627">
    <property type="entry name" value="SERPENTINE RECEPTOR CLASS GAMMA-RELATED"/>
    <property type="match status" value="1"/>
</dbReference>
<dbReference type="GO" id="GO:0004888">
    <property type="term" value="F:transmembrane signaling receptor activity"/>
    <property type="evidence" value="ECO:0007669"/>
    <property type="project" value="InterPro"/>
</dbReference>
<dbReference type="SUPFAM" id="SSF81321">
    <property type="entry name" value="Family A G protein-coupled receptor-like"/>
    <property type="match status" value="1"/>
</dbReference>
<dbReference type="PRINTS" id="PR00698">
    <property type="entry name" value="TMPROTEINSRG"/>
</dbReference>
<evidence type="ECO:0000256" key="1">
    <source>
        <dbReference type="ARBA" id="ARBA00004141"/>
    </source>
</evidence>
<dbReference type="AlphaFoldDB" id="A0A2G5TFJ6"/>
<comment type="similarity">
    <text evidence="2 6">Belongs to the nematode receptor-like protein srg family.</text>
</comment>
<dbReference type="Pfam" id="PF02118">
    <property type="entry name" value="Srg"/>
    <property type="match status" value="1"/>
</dbReference>
<dbReference type="InterPro" id="IPR000609">
    <property type="entry name" value="7TM_GPCR_serpentine_rcpt_Srg"/>
</dbReference>
<feature type="transmembrane region" description="Helical" evidence="6">
    <location>
        <begin position="30"/>
        <end position="52"/>
    </location>
</feature>
<sequence length="347" mass="39850">MGDPQAIIELLRENVSCNSGESNQIQYFKYGIQLIYVLPLGLLYLSFMITIMKRKKDRELFDDSFFTLLLADGIITLYFLVSDIGFFRLTSYVRPVCEYLLPSLKDPSYILTPFYTSYLYSQLAKMLSTLAMSVNRYTSVIHPVRHKVFWLRHCYKIIIAIFIIPLCFVWPVIIGTTSFLPIDGNSVIYYEHKLPWARTTYGRILIAIPTLLFTVYSSFVTSSKLGKLGGRMKKVEHSMNVATVFTAAGFVLVLILQIVYLVVTTQNITSEEKSAIGLKIIMAGTQISNDFYMLRLFGKFASFLASETFNVKKVKTMSYKLRVMTIVINDFRLMPRQVVDVFLLELR</sequence>
<evidence type="ECO:0000313" key="8">
    <source>
        <dbReference type="Proteomes" id="UP000230233"/>
    </source>
</evidence>
<comment type="caution">
    <text evidence="7">The sequence shown here is derived from an EMBL/GenBank/DDBJ whole genome shotgun (WGS) entry which is preliminary data.</text>
</comment>
<reference evidence="7" key="1">
    <citation type="journal article" date="2018" name="Science">
        <title>Rapid genome shrinkage in a self-fertile nematode reveals sperm competition proteins.</title>
        <authorList>
            <person name="Yin D."/>
            <person name="Schwarz E.M."/>
            <person name="Thomas C.G."/>
            <person name="Felde R.L."/>
            <person name="Korf I.F."/>
            <person name="Cutter A.D."/>
            <person name="Schartner C.M."/>
            <person name="Ralston E.J."/>
            <person name="Meyer B.J."/>
            <person name="Haag E.S."/>
        </authorList>
    </citation>
    <scope>NUCLEOTIDE SEQUENCE</scope>
    <source>
        <strain evidence="7">JU1422</strain>
    </source>
</reference>
<dbReference type="InterPro" id="IPR051119">
    <property type="entry name" value="Nematode_SR-like"/>
</dbReference>
<keyword evidence="4 6" id="KW-1133">Transmembrane helix</keyword>
<feature type="transmembrane region" description="Helical" evidence="6">
    <location>
        <begin position="241"/>
        <end position="263"/>
    </location>
</feature>
<evidence type="ECO:0000256" key="3">
    <source>
        <dbReference type="ARBA" id="ARBA00022692"/>
    </source>
</evidence>
<keyword evidence="5 6" id="KW-0472">Membrane</keyword>
<evidence type="ECO:0000256" key="5">
    <source>
        <dbReference type="ARBA" id="ARBA00023136"/>
    </source>
</evidence>
<comment type="subcellular location">
    <subcellularLocation>
        <location evidence="1">Membrane</location>
        <topology evidence="1">Multi-pass membrane protein</topology>
    </subcellularLocation>
</comment>
<evidence type="ECO:0000256" key="2">
    <source>
        <dbReference type="ARBA" id="ARBA00005692"/>
    </source>
</evidence>
<dbReference type="PANTHER" id="PTHR31627:SF36">
    <property type="entry name" value="SERPENTINE RECEPTOR CLASS GAMMA"/>
    <property type="match status" value="1"/>
</dbReference>
<organism evidence="7 8">
    <name type="scientific">Caenorhabditis nigoni</name>
    <dbReference type="NCBI Taxonomy" id="1611254"/>
    <lineage>
        <taxon>Eukaryota</taxon>
        <taxon>Metazoa</taxon>
        <taxon>Ecdysozoa</taxon>
        <taxon>Nematoda</taxon>
        <taxon>Chromadorea</taxon>
        <taxon>Rhabditida</taxon>
        <taxon>Rhabditina</taxon>
        <taxon>Rhabditomorpha</taxon>
        <taxon>Rhabditoidea</taxon>
        <taxon>Rhabditidae</taxon>
        <taxon>Peloderinae</taxon>
        <taxon>Caenorhabditis</taxon>
    </lineage>
</organism>
<dbReference type="GO" id="GO:0016020">
    <property type="term" value="C:membrane"/>
    <property type="evidence" value="ECO:0007669"/>
    <property type="project" value="UniProtKB-SubCell"/>
</dbReference>
<feature type="transmembrane region" description="Helical" evidence="6">
    <location>
        <begin position="64"/>
        <end position="89"/>
    </location>
</feature>
<keyword evidence="8" id="KW-1185">Reference proteome</keyword>
<gene>
    <name evidence="7" type="primary">Cnig_chr_V.g18604</name>
    <name evidence="7" type="ORF">B9Z55_018604</name>
</gene>
<dbReference type="EMBL" id="PDUG01000005">
    <property type="protein sequence ID" value="PIC25821.1"/>
    <property type="molecule type" value="Genomic_DNA"/>
</dbReference>
<name>A0A2G5TFJ6_9PELO</name>
<comment type="caution">
    <text evidence="6">Lacks conserved residue(s) required for the propagation of feature annotation.</text>
</comment>
<feature type="transmembrane region" description="Helical" evidence="6">
    <location>
        <begin position="155"/>
        <end position="180"/>
    </location>
</feature>
<evidence type="ECO:0000256" key="6">
    <source>
        <dbReference type="RuleBase" id="RU280813"/>
    </source>
</evidence>
<feature type="transmembrane region" description="Helical" evidence="6">
    <location>
        <begin position="200"/>
        <end position="220"/>
    </location>
</feature>
<proteinExistence type="inferred from homology"/>
<evidence type="ECO:0000313" key="7">
    <source>
        <dbReference type="EMBL" id="PIC25821.1"/>
    </source>
</evidence>
<keyword evidence="3 6" id="KW-0812">Transmembrane</keyword>
<protein>
    <recommendedName>
        <fullName evidence="6">Serpentine receptor class gamma</fullName>
    </recommendedName>
</protein>